<keyword evidence="2" id="KW-1185">Reference proteome</keyword>
<name>A0ACB8QK01_9AGAM</name>
<organism evidence="1 2">
    <name type="scientific">Vararia minispora EC-137</name>
    <dbReference type="NCBI Taxonomy" id="1314806"/>
    <lineage>
        <taxon>Eukaryota</taxon>
        <taxon>Fungi</taxon>
        <taxon>Dikarya</taxon>
        <taxon>Basidiomycota</taxon>
        <taxon>Agaricomycotina</taxon>
        <taxon>Agaricomycetes</taxon>
        <taxon>Russulales</taxon>
        <taxon>Lachnocladiaceae</taxon>
        <taxon>Vararia</taxon>
    </lineage>
</organism>
<proteinExistence type="predicted"/>
<accession>A0ACB8QK01</accession>
<reference evidence="1" key="2">
    <citation type="journal article" date="2022" name="New Phytol.">
        <title>Evolutionary transition to the ectomycorrhizal habit in the genomes of a hyperdiverse lineage of mushroom-forming fungi.</title>
        <authorList>
            <person name="Looney B."/>
            <person name="Miyauchi S."/>
            <person name="Morin E."/>
            <person name="Drula E."/>
            <person name="Courty P.E."/>
            <person name="Kohler A."/>
            <person name="Kuo A."/>
            <person name="LaButti K."/>
            <person name="Pangilinan J."/>
            <person name="Lipzen A."/>
            <person name="Riley R."/>
            <person name="Andreopoulos W."/>
            <person name="He G."/>
            <person name="Johnson J."/>
            <person name="Nolan M."/>
            <person name="Tritt A."/>
            <person name="Barry K.W."/>
            <person name="Grigoriev I.V."/>
            <person name="Nagy L.G."/>
            <person name="Hibbett D."/>
            <person name="Henrissat B."/>
            <person name="Matheny P.B."/>
            <person name="Labbe J."/>
            <person name="Martin F.M."/>
        </authorList>
    </citation>
    <scope>NUCLEOTIDE SEQUENCE</scope>
    <source>
        <strain evidence="1">EC-137</strain>
    </source>
</reference>
<gene>
    <name evidence="1" type="ORF">K488DRAFT_86266</name>
</gene>
<reference evidence="1" key="1">
    <citation type="submission" date="2021-02" db="EMBL/GenBank/DDBJ databases">
        <authorList>
            <consortium name="DOE Joint Genome Institute"/>
            <person name="Ahrendt S."/>
            <person name="Looney B.P."/>
            <person name="Miyauchi S."/>
            <person name="Morin E."/>
            <person name="Drula E."/>
            <person name="Courty P.E."/>
            <person name="Chicoki N."/>
            <person name="Fauchery L."/>
            <person name="Kohler A."/>
            <person name="Kuo A."/>
            <person name="Labutti K."/>
            <person name="Pangilinan J."/>
            <person name="Lipzen A."/>
            <person name="Riley R."/>
            <person name="Andreopoulos W."/>
            <person name="He G."/>
            <person name="Johnson J."/>
            <person name="Barry K.W."/>
            <person name="Grigoriev I.V."/>
            <person name="Nagy L."/>
            <person name="Hibbett D."/>
            <person name="Henrissat B."/>
            <person name="Matheny P.B."/>
            <person name="Labbe J."/>
            <person name="Martin F."/>
        </authorList>
    </citation>
    <scope>NUCLEOTIDE SEQUENCE</scope>
    <source>
        <strain evidence="1">EC-137</strain>
    </source>
</reference>
<dbReference type="Proteomes" id="UP000814128">
    <property type="component" value="Unassembled WGS sequence"/>
</dbReference>
<evidence type="ECO:0000313" key="2">
    <source>
        <dbReference type="Proteomes" id="UP000814128"/>
    </source>
</evidence>
<protein>
    <submittedName>
        <fullName evidence="1">Uncharacterized protein</fullName>
    </submittedName>
</protein>
<comment type="caution">
    <text evidence="1">The sequence shown here is derived from an EMBL/GenBank/DDBJ whole genome shotgun (WGS) entry which is preliminary data.</text>
</comment>
<evidence type="ECO:0000313" key="1">
    <source>
        <dbReference type="EMBL" id="KAI0032002.1"/>
    </source>
</evidence>
<sequence length="909" mass="95910">MSTRQHSHSLSLSHPQSPSHIPVIAPKPVKSSLPSAISAPQLGLSGGSSGRYPAVGDSPSHPTSPSASGSKSSGLPTLKSLRSLLPFGSGANANANGGGAASSPSPKNPFPSFASAGRRSLATERKTSGTFLRPSPNQAPVAETDSAIEDARVIAIEASPRQRRDGISLKTSPVLLPSTLPSDQSSCSVPVHSQGIQTDSFVTPASRHAPETPLRLDFALDDGRTTENPAASGHASRRLSFEGPHDTPTLGSPATIPSPEPSPNVQSRLLELPSIHAPSEPLLGHELSTILESDLSGMSKHLPASSDTSRDSPETDDGEDATARHGTPFRLDRGFVLPARTPPASDVSLELSTSDLRNEVMSAMEDAPHRASWLDPCEVEDVPDSRSASAEPEADASFGLDTLDPDLAALLSPHRLPVPVPSSPPPPASPPGGGGSSLGYESSPAKPRASRVVRPTLAHASTSTPSLPRAPRTDRTSPLRNDRFRASSDTFLPGSIQRGNEEGPSLSPPPSLPLTLDVGARRLPPRRGALYNPARLFRSAVSSATAHPTSPRRWEAESTSPSSRASSALGRRMPTSARPSLDEPRRPSLNLERERTFGPYVRTRNRSLSVDDPSLGPSTAKAFAAAGVLDRFGSVRGRLAMSDAGSGSAGSWRSVSRAMTASEMGVAEWAGSTAPTSVSGRASSPGGREREKVREALGREREKHAVEMGALLAALADSQRAATALREDNAELRARIDDLEAELVRAKAQLRAATAARVPPTRERTPVLLARPDSADGMRPRRVQPRASPRESPGERTYRFDGRGHRAGTLSMHEGTLNASPISGTASPYPSRSVSPLPSRLQMTHELPVPVPPPPQRAETSSPTATSASATGSPRSLFLRPEQEMLLDEMPSLEMRMPDSEYEDEDEAG</sequence>
<dbReference type="EMBL" id="MU273560">
    <property type="protein sequence ID" value="KAI0032002.1"/>
    <property type="molecule type" value="Genomic_DNA"/>
</dbReference>